<dbReference type="InterPro" id="IPR027417">
    <property type="entry name" value="P-loop_NTPase"/>
</dbReference>
<reference evidence="1 2" key="1">
    <citation type="submission" date="2024-06" db="EMBL/GenBank/DDBJ databases">
        <title>Genomic Encyclopedia of Type Strains, Phase IV (KMG-IV): sequencing the most valuable type-strain genomes for metagenomic binning, comparative biology and taxonomic classification.</title>
        <authorList>
            <person name="Goeker M."/>
        </authorList>
    </citation>
    <scope>NUCLEOTIDE SEQUENCE [LARGE SCALE GENOMIC DNA]</scope>
    <source>
        <strain evidence="1 2">DSM 29846</strain>
    </source>
</reference>
<organism evidence="1 2">
    <name type="scientific">Mesorhizobium shonense</name>
    <dbReference type="NCBI Taxonomy" id="1209948"/>
    <lineage>
        <taxon>Bacteria</taxon>
        <taxon>Pseudomonadati</taxon>
        <taxon>Pseudomonadota</taxon>
        <taxon>Alphaproteobacteria</taxon>
        <taxon>Hyphomicrobiales</taxon>
        <taxon>Phyllobacteriaceae</taxon>
        <taxon>Mesorhizobium</taxon>
    </lineage>
</organism>
<gene>
    <name evidence="1" type="ORF">ABID26_001120</name>
</gene>
<protein>
    <recommendedName>
        <fullName evidence="3">NACHT domain-containing protein</fullName>
    </recommendedName>
</protein>
<dbReference type="EMBL" id="JBEPLM010000002">
    <property type="protein sequence ID" value="MET3591736.1"/>
    <property type="molecule type" value="Genomic_DNA"/>
</dbReference>
<evidence type="ECO:0000313" key="2">
    <source>
        <dbReference type="Proteomes" id="UP001549036"/>
    </source>
</evidence>
<dbReference type="Proteomes" id="UP001549036">
    <property type="component" value="Unassembled WGS sequence"/>
</dbReference>
<keyword evidence="2" id="KW-1185">Reference proteome</keyword>
<dbReference type="RefSeq" id="WP_354414263.1">
    <property type="nucleotide sequence ID" value="NZ_JBEPLM010000002.1"/>
</dbReference>
<accession>A0ABV2HME3</accession>
<dbReference type="SUPFAM" id="SSF52540">
    <property type="entry name" value="P-loop containing nucleoside triphosphate hydrolases"/>
    <property type="match status" value="1"/>
</dbReference>
<sequence length="1522" mass="167415">MPSVLETHIENLSAALAELKATGDDGFEGLIAVTLNAITGIPFRLASSGYQRGIDGKSAFEGAVAFEGKLYTNDLPRKDVLSKIPDLVRHNDHADLVWVLGATCTVPSQLADDLRADGAKEGISVQILDWVPSDFPRLAVALAMGGGKVDDFLKANLKSDDARKKASAALPAIRADGQYSRHEEAIRRNLDAPAMATAMAKAANAEWFEETLSTKAAARSELGQPLAPNDTAVTVLGRDDLVNILSPYFSDAPNDDVVCVHGEEGCGKSWIVIQSWLAQLEKPLLVFATPDDFSDAATQDDIEALLIAKLIAQTGDVKSEESAIRWRRRLKAWKTDDKPSRPRLVLVIDGINQRPGRAWGRIISNFATYLNRRGGLVIFTVRSHYFGTRVKKALTFPAKEVTVSKWSTAERDQILKRRNVPVNKLNPSVAEFLRNPRLLSIALEVFGDDIAAFEELNVDRLLFEHIMAGVKDDFGEHSVDFIAHLRGQAKTLSERATAQVRDDLRIFDSEVSAVSEGRFYRAVPGEPKKYELRDEGLTLALGLSILENLRKAERNDRSLDDALKEVLEPIEALDKTASAVIAAITVCAADDDEYSPEIARALIKGFSELQNPPSDALSALVSFARARPLALAATARELSLQGGHQPNFDWIQAALVEAAKSSAVWAKVKDEVRRWLRAYSLLPERRMYTSARHDSKDKVAQERAKRQREIDDNLSALSPAEKSRRSRLIETDGELDALSRLAFVLLAGKDLEPFADALTDWSFANALNGGYQVPTKDFLALIGLNRRDWSKTRTALLQACKDLSADTVSKTGKWARLRVLRATGNPEDDRTASALYEELTKDHPLPPEFRRAGEIIEPCDPLATVPADLGETIQRYRSLDATALRQGMGQTPQDHAFVKDRPVMARFASDNATEKHREFAEDVAKRTGMPLRQGLLELREHGALVTEELARALVEKWRTARATGDAQGLPKEEGIMLQYELIVAFPFLDVVEQIAILLATTNDEPLLVELINETKAADAQTFDRFVDDVLSRGAEHEQHLLLEIAAATGADLSDKACNFASALISSKSEQLRGSALGLAARSKHPDLLKAVAESDWESSRVEGKDSFESWYGSFALLEAAEANLADGSKVLNRISPRLYGRAASMLKGPALLEIARRIDASISFAAGLPDELIAPEIEVEAEDATSEEPVRFSVSERELTPASPKDFFRRFSESNDEFRERQNRNYDAFLAFRGDLTAAKAHIILDHLTQEQFAAIVAADPAVAVRWYNLFMDLSDAKLPAVHNLILLLAGAIADTDAKKSAALFERTAHSRPLVRFTFGKSGIDLGSMSAWTGGNSPVLDALRMKRLDGAATDQAMAVEVFSALQCGQVSLLESYVDEKLTRPEPAEIARGIMVAGFCNQSHRNDRILENYKHTAGLPGKAYAAASAAYRSDSWARHWYKIMCDTNDPTTFWQAGVLFAQCVDGRFSVWRDDFAQPGAPIAAFGTSLNNPMNRRHEKLGKERVKKLFGQDAPSSIFVHSAG</sequence>
<proteinExistence type="predicted"/>
<name>A0ABV2HME3_9HYPH</name>
<evidence type="ECO:0000313" key="1">
    <source>
        <dbReference type="EMBL" id="MET3591736.1"/>
    </source>
</evidence>
<comment type="caution">
    <text evidence="1">The sequence shown here is derived from an EMBL/GenBank/DDBJ whole genome shotgun (WGS) entry which is preliminary data.</text>
</comment>
<evidence type="ECO:0008006" key="3">
    <source>
        <dbReference type="Google" id="ProtNLM"/>
    </source>
</evidence>